<dbReference type="InterPro" id="IPR043504">
    <property type="entry name" value="Peptidase_S1_PA_chymotrypsin"/>
</dbReference>
<keyword evidence="1 3" id="KW-0732">Signal</keyword>
<dbReference type="PROSITE" id="PS00134">
    <property type="entry name" value="TRYPSIN_HIS"/>
    <property type="match status" value="1"/>
</dbReference>
<dbReference type="InterPro" id="IPR050966">
    <property type="entry name" value="Glutamyl_endopeptidase"/>
</dbReference>
<evidence type="ECO:0000256" key="3">
    <source>
        <dbReference type="SAM" id="SignalP"/>
    </source>
</evidence>
<feature type="region of interest" description="Disordered" evidence="2">
    <location>
        <begin position="32"/>
        <end position="53"/>
    </location>
</feature>
<keyword evidence="5" id="KW-1185">Reference proteome</keyword>
<evidence type="ECO:0000256" key="2">
    <source>
        <dbReference type="SAM" id="MobiDB-lite"/>
    </source>
</evidence>
<dbReference type="GO" id="GO:0006508">
    <property type="term" value="P:proteolysis"/>
    <property type="evidence" value="ECO:0007669"/>
    <property type="project" value="InterPro"/>
</dbReference>
<dbReference type="GO" id="GO:0004252">
    <property type="term" value="F:serine-type endopeptidase activity"/>
    <property type="evidence" value="ECO:0007669"/>
    <property type="project" value="InterPro"/>
</dbReference>
<evidence type="ECO:0000313" key="5">
    <source>
        <dbReference type="Proteomes" id="UP000198953"/>
    </source>
</evidence>
<organism evidence="4 5">
    <name type="scientific">Nonomuraea pusilla</name>
    <dbReference type="NCBI Taxonomy" id="46177"/>
    <lineage>
        <taxon>Bacteria</taxon>
        <taxon>Bacillati</taxon>
        <taxon>Actinomycetota</taxon>
        <taxon>Actinomycetes</taxon>
        <taxon>Streptosporangiales</taxon>
        <taxon>Streptosporangiaceae</taxon>
        <taxon>Nonomuraea</taxon>
    </lineage>
</organism>
<dbReference type="SUPFAM" id="SSF50494">
    <property type="entry name" value="Trypsin-like serine proteases"/>
    <property type="match status" value="1"/>
</dbReference>
<dbReference type="Gene3D" id="2.40.10.10">
    <property type="entry name" value="Trypsin-like serine proteases"/>
    <property type="match status" value="2"/>
</dbReference>
<protein>
    <recommendedName>
        <fullName evidence="6">V8-like Glu-specific endopeptidase</fullName>
    </recommendedName>
</protein>
<dbReference type="InterPro" id="IPR018114">
    <property type="entry name" value="TRYPSIN_HIS"/>
</dbReference>
<reference evidence="4 5" key="1">
    <citation type="submission" date="2016-10" db="EMBL/GenBank/DDBJ databases">
        <authorList>
            <person name="de Groot N.N."/>
        </authorList>
    </citation>
    <scope>NUCLEOTIDE SEQUENCE [LARGE SCALE GENOMIC DNA]</scope>
    <source>
        <strain evidence="4 5">DSM 43357</strain>
    </source>
</reference>
<proteinExistence type="predicted"/>
<evidence type="ECO:0000256" key="1">
    <source>
        <dbReference type="ARBA" id="ARBA00022729"/>
    </source>
</evidence>
<dbReference type="Proteomes" id="UP000198953">
    <property type="component" value="Unassembled WGS sequence"/>
</dbReference>
<dbReference type="InterPro" id="IPR009003">
    <property type="entry name" value="Peptidase_S1_PA"/>
</dbReference>
<feature type="region of interest" description="Disordered" evidence="2">
    <location>
        <begin position="67"/>
        <end position="179"/>
    </location>
</feature>
<sequence length="401" mass="41442">MHRRAVLLSAVALAASGALAPAVTARADSASSANSVSSADPGPFGWSATDSWSERRDVQQYWTPRRMLAAQPLAAPAPRRDTRSDGATRGTPWAVRGASLTTTSTTTQGRPWAVAGVSGTTPPGGTDSRGTGTGTGTGTGMGTGTGGQGTGQGTGSRQGSGNGNGNLRARVPNSPGARWVDGGGVVRTVGRVFFTTAQGRNASCSGTAVTSANQSVVMTAGHCVKLNGAAHRNWVFVPGFDNGRRPFGTWVATRLLTTQQWNAREDINFDVAAAVVAPLQGRTLTGVVGGQGVAFNQPRGRQTYAFGFPAADPFDGSKLIFCSGRTFDDTVMTGDQGLRCSMTGGSSGGPWFLGFDESTGLGWLNSVNSFTYNFAPNFMFGPFFGDEAMAVYQAAQNTNAL</sequence>
<evidence type="ECO:0008006" key="6">
    <source>
        <dbReference type="Google" id="ProtNLM"/>
    </source>
</evidence>
<dbReference type="STRING" id="46177.SAMN05660976_00860"/>
<feature type="compositionally biased region" description="Low complexity" evidence="2">
    <location>
        <begin position="67"/>
        <end position="77"/>
    </location>
</feature>
<dbReference type="RefSeq" id="WP_177227219.1">
    <property type="nucleotide sequence ID" value="NZ_FOBF01000002.1"/>
</dbReference>
<feature type="compositionally biased region" description="Gly residues" evidence="2">
    <location>
        <begin position="131"/>
        <end position="164"/>
    </location>
</feature>
<gene>
    <name evidence="4" type="ORF">SAMN05660976_00860</name>
</gene>
<dbReference type="PANTHER" id="PTHR15462">
    <property type="entry name" value="SERINE PROTEASE"/>
    <property type="match status" value="1"/>
</dbReference>
<feature type="chain" id="PRO_5039691072" description="V8-like Glu-specific endopeptidase" evidence="3">
    <location>
        <begin position="21"/>
        <end position="401"/>
    </location>
</feature>
<name>A0A1H7IM08_9ACTN</name>
<accession>A0A1H7IM08</accession>
<dbReference type="EMBL" id="FOBF01000002">
    <property type="protein sequence ID" value="SEK63551.1"/>
    <property type="molecule type" value="Genomic_DNA"/>
</dbReference>
<feature type="signal peptide" evidence="3">
    <location>
        <begin position="1"/>
        <end position="20"/>
    </location>
</feature>
<feature type="compositionally biased region" description="Low complexity" evidence="2">
    <location>
        <begin position="119"/>
        <end position="130"/>
    </location>
</feature>
<dbReference type="AlphaFoldDB" id="A0A1H7IM08"/>
<evidence type="ECO:0000313" key="4">
    <source>
        <dbReference type="EMBL" id="SEK63551.1"/>
    </source>
</evidence>